<dbReference type="EMBL" id="GGFM01011402">
    <property type="protein sequence ID" value="MBW32153.1"/>
    <property type="molecule type" value="Transcribed_RNA"/>
</dbReference>
<reference evidence="1" key="1">
    <citation type="submission" date="2018-01" db="EMBL/GenBank/DDBJ databases">
        <title>An insight into the sialome of Amazonian anophelines.</title>
        <authorList>
            <person name="Ribeiro J.M."/>
            <person name="Scarpassa V."/>
            <person name="Calvo E."/>
        </authorList>
    </citation>
    <scope>NUCLEOTIDE SEQUENCE</scope>
    <source>
        <tissue evidence="1">Salivary glands</tissue>
    </source>
</reference>
<protein>
    <submittedName>
        <fullName evidence="1">Putative secreted peptide</fullName>
    </submittedName>
</protein>
<dbReference type="AlphaFoldDB" id="A0A2M3ZUD6"/>
<sequence>MLELWVQFTALSRILVRPVMCIKAFGETFQRGHSHLFSTNAPNAKPSHPYIIGRQRLLPWQGRQRQAFIVFLTGCGGSRPHFARPGGISSNCSPYQIANAKPTCCS</sequence>
<name>A0A2M3ZUD6_9DIPT</name>
<accession>A0A2M3ZUD6</accession>
<organism evidence="1">
    <name type="scientific">Anopheles braziliensis</name>
    <dbReference type="NCBI Taxonomy" id="58242"/>
    <lineage>
        <taxon>Eukaryota</taxon>
        <taxon>Metazoa</taxon>
        <taxon>Ecdysozoa</taxon>
        <taxon>Arthropoda</taxon>
        <taxon>Hexapoda</taxon>
        <taxon>Insecta</taxon>
        <taxon>Pterygota</taxon>
        <taxon>Neoptera</taxon>
        <taxon>Endopterygota</taxon>
        <taxon>Diptera</taxon>
        <taxon>Nematocera</taxon>
        <taxon>Culicoidea</taxon>
        <taxon>Culicidae</taxon>
        <taxon>Anophelinae</taxon>
        <taxon>Anopheles</taxon>
    </lineage>
</organism>
<proteinExistence type="predicted"/>
<evidence type="ECO:0000313" key="1">
    <source>
        <dbReference type="EMBL" id="MBW32153.1"/>
    </source>
</evidence>